<dbReference type="InterPro" id="IPR050230">
    <property type="entry name" value="CALM/Myosin/TropC-like"/>
</dbReference>
<keyword evidence="6" id="KW-1185">Reference proteome</keyword>
<evidence type="ECO:0000256" key="1">
    <source>
        <dbReference type="ARBA" id="ARBA00022737"/>
    </source>
</evidence>
<evidence type="ECO:0000313" key="6">
    <source>
        <dbReference type="Proteomes" id="UP000018208"/>
    </source>
</evidence>
<feature type="domain" description="EF-hand" evidence="3">
    <location>
        <begin position="109"/>
        <end position="144"/>
    </location>
</feature>
<dbReference type="GO" id="GO:0005509">
    <property type="term" value="F:calcium ion binding"/>
    <property type="evidence" value="ECO:0007669"/>
    <property type="project" value="InterPro"/>
</dbReference>
<reference evidence="5 6" key="1">
    <citation type="journal article" date="2014" name="PLoS Genet.">
        <title>The Genome of Spironucleus salmonicida Highlights a Fish Pathogen Adapted to Fluctuating Environments.</title>
        <authorList>
            <person name="Xu F."/>
            <person name="Jerlstrom-Hultqvist J."/>
            <person name="Einarsson E."/>
            <person name="Astvaldsson A."/>
            <person name="Svard S.G."/>
            <person name="Andersson J.O."/>
        </authorList>
    </citation>
    <scope>NUCLEOTIDE SEQUENCE [LARGE SCALE GENOMIC DNA]</scope>
    <source>
        <strain evidence="5 6">ATCC 50377</strain>
    </source>
</reference>
<dbReference type="RefSeq" id="XP_067765450.1">
    <property type="nucleotide sequence ID" value="XM_067906182.1"/>
</dbReference>
<feature type="domain" description="HTH cro/C1-type" evidence="4">
    <location>
        <begin position="124"/>
        <end position="148"/>
    </location>
</feature>
<dbReference type="PROSITE" id="PS50943">
    <property type="entry name" value="HTH_CROC1"/>
    <property type="match status" value="1"/>
</dbReference>
<dbReference type="Pfam" id="PF13499">
    <property type="entry name" value="EF-hand_7"/>
    <property type="match status" value="1"/>
</dbReference>
<dbReference type="Gene3D" id="1.10.238.10">
    <property type="entry name" value="EF-hand"/>
    <property type="match status" value="2"/>
</dbReference>
<accession>A0A9P8LVC7</accession>
<dbReference type="GeneID" id="94296315"/>
<dbReference type="OrthoDB" id="26525at2759"/>
<keyword evidence="1" id="KW-0677">Repeat</keyword>
<organism evidence="5 6">
    <name type="scientific">Spironucleus salmonicida</name>
    <dbReference type="NCBI Taxonomy" id="348837"/>
    <lineage>
        <taxon>Eukaryota</taxon>
        <taxon>Metamonada</taxon>
        <taxon>Diplomonadida</taxon>
        <taxon>Hexamitidae</taxon>
        <taxon>Hexamitinae</taxon>
        <taxon>Spironucleus</taxon>
    </lineage>
</organism>
<comment type="caution">
    <text evidence="5">The sequence shown here is derived from an EMBL/GenBank/DDBJ whole genome shotgun (WGS) entry which is preliminary data.</text>
</comment>
<sequence length="176" mass="20327">MYNLSTPKQPQMPKQHHIKRPLTQEQRNELVEAFLLFVDSPKIFDQITQQYNVAGYITARELKVVLRALGFEPTREEIKALIATQDAGSGQLQLQGFLNIIENKLSTQDSKEEMLKAFRIFDTQDKGRISIDDLKRIAAELGVQLDELDLQEMIDEADRDCDGLVNEEEFYRVQKK</sequence>
<dbReference type="PANTHER" id="PTHR23048">
    <property type="entry name" value="MYOSIN LIGHT CHAIN 1, 3"/>
    <property type="match status" value="1"/>
</dbReference>
<dbReference type="KEGG" id="ssao:94296315"/>
<dbReference type="GO" id="GO:0016460">
    <property type="term" value="C:myosin II complex"/>
    <property type="evidence" value="ECO:0007669"/>
    <property type="project" value="TreeGrafter"/>
</dbReference>
<dbReference type="CDD" id="cd00051">
    <property type="entry name" value="EFh"/>
    <property type="match status" value="1"/>
</dbReference>
<evidence type="ECO:0000256" key="2">
    <source>
        <dbReference type="ARBA" id="ARBA00022837"/>
    </source>
</evidence>
<dbReference type="PROSITE" id="PS50222">
    <property type="entry name" value="EF_HAND_2"/>
    <property type="match status" value="2"/>
</dbReference>
<name>A0A9P8LVC7_9EUKA</name>
<dbReference type="SMART" id="SM00054">
    <property type="entry name" value="EFh"/>
    <property type="match status" value="2"/>
</dbReference>
<keyword evidence="2" id="KW-0106">Calcium</keyword>
<gene>
    <name evidence="5" type="ORF">SS50377_22292</name>
</gene>
<dbReference type="FunFam" id="1.10.238.10:FF:000001">
    <property type="entry name" value="Calmodulin 1"/>
    <property type="match status" value="1"/>
</dbReference>
<protein>
    <submittedName>
        <fullName evidence="5">Centrin</fullName>
    </submittedName>
</protein>
<evidence type="ECO:0000259" key="3">
    <source>
        <dbReference type="PROSITE" id="PS50222"/>
    </source>
</evidence>
<dbReference type="Proteomes" id="UP000018208">
    <property type="component" value="Unassembled WGS sequence"/>
</dbReference>
<evidence type="ECO:0000259" key="4">
    <source>
        <dbReference type="PROSITE" id="PS50943"/>
    </source>
</evidence>
<dbReference type="PANTHER" id="PTHR23048:SF59">
    <property type="entry name" value="EF-HAND SUPERFAMILY PROTEIN"/>
    <property type="match status" value="1"/>
</dbReference>
<dbReference type="InterPro" id="IPR001387">
    <property type="entry name" value="Cro/C1-type_HTH"/>
</dbReference>
<dbReference type="PROSITE" id="PS00018">
    <property type="entry name" value="EF_HAND_1"/>
    <property type="match status" value="1"/>
</dbReference>
<dbReference type="InterPro" id="IPR011992">
    <property type="entry name" value="EF-hand-dom_pair"/>
</dbReference>
<dbReference type="EMBL" id="AUWU02000003">
    <property type="protein sequence ID" value="KAH0574677.1"/>
    <property type="molecule type" value="Genomic_DNA"/>
</dbReference>
<dbReference type="InterPro" id="IPR002048">
    <property type="entry name" value="EF_hand_dom"/>
</dbReference>
<proteinExistence type="predicted"/>
<dbReference type="InterPro" id="IPR018247">
    <property type="entry name" value="EF_Hand_1_Ca_BS"/>
</dbReference>
<dbReference type="AlphaFoldDB" id="A0A9P8LVC7"/>
<evidence type="ECO:0000313" key="5">
    <source>
        <dbReference type="EMBL" id="KAH0574677.1"/>
    </source>
</evidence>
<feature type="domain" description="EF-hand" evidence="3">
    <location>
        <begin position="145"/>
        <end position="176"/>
    </location>
</feature>
<dbReference type="SUPFAM" id="SSF47473">
    <property type="entry name" value="EF-hand"/>
    <property type="match status" value="1"/>
</dbReference>